<dbReference type="Proteomes" id="UP000193925">
    <property type="component" value="Chromosome AFERRI"/>
</dbReference>
<dbReference type="NCBIfam" id="TIGR01214">
    <property type="entry name" value="rmlD"/>
    <property type="match status" value="1"/>
</dbReference>
<name>A0ABY1MRI1_9PROT</name>
<dbReference type="Gene3D" id="3.90.25.10">
    <property type="entry name" value="UDP-galactose 4-epimerase, domain 1"/>
    <property type="match status" value="1"/>
</dbReference>
<comment type="catalytic activity">
    <reaction evidence="5 6">
        <text>dTDP-beta-L-rhamnose + NADP(+) = dTDP-4-dehydro-beta-L-rhamnose + NADPH + H(+)</text>
        <dbReference type="Rhea" id="RHEA:21796"/>
        <dbReference type="ChEBI" id="CHEBI:15378"/>
        <dbReference type="ChEBI" id="CHEBI:57510"/>
        <dbReference type="ChEBI" id="CHEBI:57783"/>
        <dbReference type="ChEBI" id="CHEBI:58349"/>
        <dbReference type="ChEBI" id="CHEBI:62830"/>
        <dbReference type="EC" id="1.1.1.133"/>
    </reaction>
</comment>
<evidence type="ECO:0000259" key="7">
    <source>
        <dbReference type="Pfam" id="PF04321"/>
    </source>
</evidence>
<evidence type="ECO:0000256" key="2">
    <source>
        <dbReference type="ARBA" id="ARBA00010944"/>
    </source>
</evidence>
<dbReference type="EC" id="1.1.1.133" evidence="3 6"/>
<evidence type="ECO:0000256" key="3">
    <source>
        <dbReference type="ARBA" id="ARBA00012929"/>
    </source>
</evidence>
<organism evidence="8 9">
    <name type="scientific">Acidithiobacillus ferrivorans</name>
    <dbReference type="NCBI Taxonomy" id="160808"/>
    <lineage>
        <taxon>Bacteria</taxon>
        <taxon>Pseudomonadati</taxon>
        <taxon>Pseudomonadota</taxon>
        <taxon>Acidithiobacillia</taxon>
        <taxon>Acidithiobacillales</taxon>
        <taxon>Acidithiobacillaceae</taxon>
        <taxon>Acidithiobacillus</taxon>
    </lineage>
</organism>
<evidence type="ECO:0000256" key="4">
    <source>
        <dbReference type="ARBA" id="ARBA00017099"/>
    </source>
</evidence>
<dbReference type="EMBL" id="LT841305">
    <property type="protein sequence ID" value="SMH66414.1"/>
    <property type="molecule type" value="Genomic_DNA"/>
</dbReference>
<dbReference type="PANTHER" id="PTHR10491">
    <property type="entry name" value="DTDP-4-DEHYDRORHAMNOSE REDUCTASE"/>
    <property type="match status" value="1"/>
</dbReference>
<dbReference type="InterPro" id="IPR005913">
    <property type="entry name" value="dTDP_dehydrorham_reduct"/>
</dbReference>
<dbReference type="PANTHER" id="PTHR10491:SF4">
    <property type="entry name" value="METHIONINE ADENOSYLTRANSFERASE 2 SUBUNIT BETA"/>
    <property type="match status" value="1"/>
</dbReference>
<evidence type="ECO:0000313" key="8">
    <source>
        <dbReference type="EMBL" id="SMH66414.1"/>
    </source>
</evidence>
<accession>A0ABY1MRI1</accession>
<dbReference type="Gene3D" id="3.40.50.720">
    <property type="entry name" value="NAD(P)-binding Rossmann-like Domain"/>
    <property type="match status" value="1"/>
</dbReference>
<feature type="domain" description="RmlD-like substrate binding" evidence="7">
    <location>
        <begin position="17"/>
        <end position="299"/>
    </location>
</feature>
<dbReference type="InterPro" id="IPR036291">
    <property type="entry name" value="NAD(P)-bd_dom_sf"/>
</dbReference>
<evidence type="ECO:0000256" key="5">
    <source>
        <dbReference type="ARBA" id="ARBA00048200"/>
    </source>
</evidence>
<protein>
    <recommendedName>
        <fullName evidence="4 6">dTDP-4-dehydrorhamnose reductase</fullName>
        <ecNumber evidence="3 6">1.1.1.133</ecNumber>
    </recommendedName>
</protein>
<proteinExistence type="inferred from homology"/>
<evidence type="ECO:0000256" key="6">
    <source>
        <dbReference type="RuleBase" id="RU364082"/>
    </source>
</evidence>
<comment type="function">
    <text evidence="6">Catalyzes the reduction of dTDP-6-deoxy-L-lyxo-4-hexulose to yield dTDP-L-rhamnose.</text>
</comment>
<dbReference type="InterPro" id="IPR029903">
    <property type="entry name" value="RmlD-like-bd"/>
</dbReference>
<keyword evidence="6" id="KW-0521">NADP</keyword>
<dbReference type="CDD" id="cd05254">
    <property type="entry name" value="dTDP_HR_like_SDR_e"/>
    <property type="match status" value="1"/>
</dbReference>
<gene>
    <name evidence="8" type="primary">rmlD</name>
    <name evidence="8" type="ORF">AFERRI_30146</name>
</gene>
<comment type="similarity">
    <text evidence="2 6">Belongs to the dTDP-4-dehydrorhamnose reductase family.</text>
</comment>
<keyword evidence="6 8" id="KW-0560">Oxidoreductase</keyword>
<dbReference type="SUPFAM" id="SSF51735">
    <property type="entry name" value="NAD(P)-binding Rossmann-fold domains"/>
    <property type="match status" value="1"/>
</dbReference>
<evidence type="ECO:0000313" key="9">
    <source>
        <dbReference type="Proteomes" id="UP000193925"/>
    </source>
</evidence>
<comment type="cofactor">
    <cofactor evidence="6">
        <name>Mg(2+)</name>
        <dbReference type="ChEBI" id="CHEBI:18420"/>
    </cofactor>
    <text evidence="6">Binds 1 Mg(2+) ion per monomer.</text>
</comment>
<sequence>MRDLSMTPMAGEADRYRVLLLGAQGQVGWELQRSQPPSVMLHALGRQDLDICDARKVRAAVESFRPDCLINAAAYTAVDRAESEADMAYAINRDGAAHCALAAQACGARLMHLSTDFIFDGAQSTPYQPGAAASPLGVYGASKAAGEQQVREILGDAALILRTAWVYSAHGSNFVKTVLRLLAERDVLRVVGDQIGTPTWAAGIAGALWRALDHPDFTGIQHWTDAGVASWYDFSVAIQEEAVAAGHLQRSIPIEMIPTSGYPTPARRPAYTVLDKSTSYATLGPAPHWRAALRQMLAEPQEA</sequence>
<reference evidence="8 9" key="1">
    <citation type="submission" date="2017-03" db="EMBL/GenBank/DDBJ databases">
        <authorList>
            <person name="Regsiter A."/>
            <person name="William W."/>
        </authorList>
    </citation>
    <scope>NUCLEOTIDE SEQUENCE [LARGE SCALE GENOMIC DNA]</scope>
    <source>
        <strain evidence="8">PRJEB5721</strain>
    </source>
</reference>
<keyword evidence="9" id="KW-1185">Reference proteome</keyword>
<dbReference type="GO" id="GO:0008831">
    <property type="term" value="F:dTDP-4-dehydrorhamnose reductase activity"/>
    <property type="evidence" value="ECO:0007669"/>
    <property type="project" value="UniProtKB-EC"/>
</dbReference>
<comment type="pathway">
    <text evidence="1 6">Carbohydrate biosynthesis; dTDP-L-rhamnose biosynthesis.</text>
</comment>
<evidence type="ECO:0000256" key="1">
    <source>
        <dbReference type="ARBA" id="ARBA00004781"/>
    </source>
</evidence>
<dbReference type="Pfam" id="PF04321">
    <property type="entry name" value="RmlD_sub_bind"/>
    <property type="match status" value="1"/>
</dbReference>